<name>A0A1I1IC92_9GAMM</name>
<protein>
    <submittedName>
        <fullName evidence="1">TupA-like ATPgrasp</fullName>
    </submittedName>
</protein>
<gene>
    <name evidence="1" type="ORF">SAMN05421848_1143</name>
</gene>
<dbReference type="EMBL" id="FOLY01000002">
    <property type="protein sequence ID" value="SFC33887.1"/>
    <property type="molecule type" value="Genomic_DNA"/>
</dbReference>
<dbReference type="STRING" id="402385.SAMN05421848_1143"/>
<evidence type="ECO:0000313" key="2">
    <source>
        <dbReference type="Proteomes" id="UP000199046"/>
    </source>
</evidence>
<dbReference type="InterPro" id="IPR029465">
    <property type="entry name" value="ATPgrasp_TupA"/>
</dbReference>
<accession>A0A1I1IC92</accession>
<proteinExistence type="predicted"/>
<organism evidence="1 2">
    <name type="scientific">Kushneria avicenniae</name>
    <dbReference type="NCBI Taxonomy" id="402385"/>
    <lineage>
        <taxon>Bacteria</taxon>
        <taxon>Pseudomonadati</taxon>
        <taxon>Pseudomonadota</taxon>
        <taxon>Gammaproteobacteria</taxon>
        <taxon>Oceanospirillales</taxon>
        <taxon>Halomonadaceae</taxon>
        <taxon>Kushneria</taxon>
    </lineage>
</organism>
<dbReference type="Proteomes" id="UP000199046">
    <property type="component" value="Unassembled WGS sequence"/>
</dbReference>
<sequence>MRSVSWRQTLIRFVMARLSDRHFTMLRHWRAFGVLPDLSAPRTFSEKIGYRKLHPTPSMSILSDKIAVRDYVRERIGEQYLIPCHATADELTPELLKALPDRFVMKGNHGSGYNLLVEDKSQWTFPELYDISRNWLDDDFSRVNRETQYRAIKPRLLFEKRLGNDAVTPPNDYKFHCFRRHGELTIIVQIITGRFQAGGHQRVCITPDWQPVRVETREIEDVSTVEKPAGFDRALALAETLSEGFDYVRVDFYILDDAIFFGEMTFTPGGGFMELIDRQVDHYLGSLFTIDRERARARRVAL</sequence>
<keyword evidence="2" id="KW-1185">Reference proteome</keyword>
<dbReference type="RefSeq" id="WP_380059411.1">
    <property type="nucleotide sequence ID" value="NZ_JBHLVW010000005.1"/>
</dbReference>
<reference evidence="2" key="1">
    <citation type="submission" date="2016-10" db="EMBL/GenBank/DDBJ databases">
        <authorList>
            <person name="Varghese N."/>
            <person name="Submissions S."/>
        </authorList>
    </citation>
    <scope>NUCLEOTIDE SEQUENCE [LARGE SCALE GENOMIC DNA]</scope>
    <source>
        <strain evidence="2">DSM 23439</strain>
    </source>
</reference>
<dbReference type="AlphaFoldDB" id="A0A1I1IC92"/>
<dbReference type="Pfam" id="PF14305">
    <property type="entry name" value="ATPgrasp_TupA"/>
    <property type="match status" value="1"/>
</dbReference>
<evidence type="ECO:0000313" key="1">
    <source>
        <dbReference type="EMBL" id="SFC33887.1"/>
    </source>
</evidence>